<dbReference type="GO" id="GO:0022857">
    <property type="term" value="F:transmembrane transporter activity"/>
    <property type="evidence" value="ECO:0007669"/>
    <property type="project" value="TreeGrafter"/>
</dbReference>
<dbReference type="EMBL" id="VSIV01000204">
    <property type="protein sequence ID" value="TYB33089.1"/>
    <property type="molecule type" value="Genomic_DNA"/>
</dbReference>
<name>A0A5D0MQN5_FLESI</name>
<reference evidence="10 11" key="1">
    <citation type="submission" date="2019-08" db="EMBL/GenBank/DDBJ databases">
        <title>Genomic characterization of a novel candidate phylum (ARYD3) from a high temperature, high salinity tertiary oil reservoir in north central Oklahoma, USA.</title>
        <authorList>
            <person name="Youssef N.H."/>
            <person name="Yadav A."/>
            <person name="Elshahed M.S."/>
        </authorList>
    </citation>
    <scope>NUCLEOTIDE SEQUENCE [LARGE SCALE GENOMIC DNA]</scope>
    <source>
        <strain evidence="10">ARYD1</strain>
    </source>
</reference>
<accession>A0A5D0MQN5</accession>
<keyword evidence="4 7" id="KW-1133">Transmembrane helix</keyword>
<evidence type="ECO:0000313" key="11">
    <source>
        <dbReference type="Proteomes" id="UP000323337"/>
    </source>
</evidence>
<proteinExistence type="inferred from homology"/>
<dbReference type="PANTHER" id="PTHR30572:SF4">
    <property type="entry name" value="ABC TRANSPORTER PERMEASE YTRF"/>
    <property type="match status" value="1"/>
</dbReference>
<dbReference type="InterPro" id="IPR025857">
    <property type="entry name" value="MacB_PCD"/>
</dbReference>
<evidence type="ECO:0000256" key="3">
    <source>
        <dbReference type="ARBA" id="ARBA00022692"/>
    </source>
</evidence>
<feature type="domain" description="MacB-like periplasmic core" evidence="9">
    <location>
        <begin position="22"/>
        <end position="231"/>
    </location>
</feature>
<keyword evidence="3 7" id="KW-0812">Transmembrane</keyword>
<evidence type="ECO:0000256" key="6">
    <source>
        <dbReference type="ARBA" id="ARBA00038076"/>
    </source>
</evidence>
<dbReference type="RefSeq" id="WP_303701402.1">
    <property type="nucleotide sequence ID" value="NZ_VSIV01000204.1"/>
</dbReference>
<dbReference type="InterPro" id="IPR050250">
    <property type="entry name" value="Macrolide_Exporter_MacB"/>
</dbReference>
<dbReference type="InterPro" id="IPR003838">
    <property type="entry name" value="ABC3_permease_C"/>
</dbReference>
<dbReference type="PANTHER" id="PTHR30572">
    <property type="entry name" value="MEMBRANE COMPONENT OF TRANSPORTER-RELATED"/>
    <property type="match status" value="1"/>
</dbReference>
<dbReference type="GO" id="GO:0005886">
    <property type="term" value="C:plasma membrane"/>
    <property type="evidence" value="ECO:0007669"/>
    <property type="project" value="UniProtKB-SubCell"/>
</dbReference>
<dbReference type="Pfam" id="PF02687">
    <property type="entry name" value="FtsX"/>
    <property type="match status" value="1"/>
</dbReference>
<keyword evidence="5 7" id="KW-0472">Membrane</keyword>
<protein>
    <submittedName>
        <fullName evidence="10">ABC transporter permease</fullName>
    </submittedName>
</protein>
<keyword evidence="2" id="KW-1003">Cell membrane</keyword>
<evidence type="ECO:0000256" key="1">
    <source>
        <dbReference type="ARBA" id="ARBA00004651"/>
    </source>
</evidence>
<evidence type="ECO:0000256" key="5">
    <source>
        <dbReference type="ARBA" id="ARBA00023136"/>
    </source>
</evidence>
<evidence type="ECO:0000313" key="10">
    <source>
        <dbReference type="EMBL" id="TYB33089.1"/>
    </source>
</evidence>
<comment type="similarity">
    <text evidence="6">Belongs to the ABC-4 integral membrane protein family.</text>
</comment>
<evidence type="ECO:0000256" key="7">
    <source>
        <dbReference type="SAM" id="Phobius"/>
    </source>
</evidence>
<feature type="domain" description="ABC3 transporter permease C-terminal" evidence="8">
    <location>
        <begin position="261"/>
        <end position="375"/>
    </location>
</feature>
<evidence type="ECO:0000256" key="2">
    <source>
        <dbReference type="ARBA" id="ARBA00022475"/>
    </source>
</evidence>
<feature type="transmembrane region" description="Helical" evidence="7">
    <location>
        <begin position="258"/>
        <end position="283"/>
    </location>
</feature>
<evidence type="ECO:0000256" key="4">
    <source>
        <dbReference type="ARBA" id="ARBA00022989"/>
    </source>
</evidence>
<feature type="transmembrane region" description="Helical" evidence="7">
    <location>
        <begin position="21"/>
        <end position="44"/>
    </location>
</feature>
<gene>
    <name evidence="10" type="ORF">FXF49_08165</name>
</gene>
<evidence type="ECO:0000259" key="9">
    <source>
        <dbReference type="Pfam" id="PF12704"/>
    </source>
</evidence>
<comment type="subcellular location">
    <subcellularLocation>
        <location evidence="1">Cell membrane</location>
        <topology evidence="1">Multi-pass membrane protein</topology>
    </subcellularLocation>
</comment>
<organism evidence="10 11">
    <name type="scientific">Flexistipes sinusarabici</name>
    <dbReference type="NCBI Taxonomy" id="2352"/>
    <lineage>
        <taxon>Bacteria</taxon>
        <taxon>Pseudomonadati</taxon>
        <taxon>Deferribacterota</taxon>
        <taxon>Deferribacteres</taxon>
        <taxon>Deferribacterales</taxon>
        <taxon>Flexistipitaceae</taxon>
        <taxon>Flexistipes</taxon>
    </lineage>
</organism>
<dbReference type="Proteomes" id="UP000323337">
    <property type="component" value="Unassembled WGS sequence"/>
</dbReference>
<evidence type="ECO:0000259" key="8">
    <source>
        <dbReference type="Pfam" id="PF02687"/>
    </source>
</evidence>
<comment type="caution">
    <text evidence="10">The sequence shown here is derived from an EMBL/GenBank/DDBJ whole genome shotgun (WGS) entry which is preliminary data.</text>
</comment>
<dbReference type="Pfam" id="PF12704">
    <property type="entry name" value="MacB_PCD"/>
    <property type="match status" value="1"/>
</dbReference>
<feature type="transmembrane region" description="Helical" evidence="7">
    <location>
        <begin position="345"/>
        <end position="367"/>
    </location>
</feature>
<dbReference type="AlphaFoldDB" id="A0A5D0MQN5"/>
<feature type="transmembrane region" description="Helical" evidence="7">
    <location>
        <begin position="310"/>
        <end position="333"/>
    </location>
</feature>
<sequence>MKNVRMFLRLIIHAIRERKSRTLIIFFAISVGIGIISALSSVYYDINTKMAKELRAYGANISVKAAEGGKFSIEKVDNIKKILGEESVVGVRPDLYSLAHIQSNNSVLKSKMPVVVVGTWFDQIDEVNPYWKITGSIPVEKGADEAVLGETVAEKLNYGIGDKIKLTSGKLSKEFIVSAVIKTGGDPDNRIFLDIEEAWKIFGNKGYVNTAKLSVITADTNPESLIASVSKNVSGIEADTIKRIASSEGKILGKIKSVMYLVVLVILASTVLCVSTTMMTIIAERKKEIALKKALGASNMIVISEFSTEALVLGLTGGIAGYIFGYLCAQLIGQSVFDSYISFRIVVVFATVMLSAVVAGASAMFPLKRVMNVDPSVVLKGE</sequence>